<reference evidence="1 2" key="1">
    <citation type="submission" date="2017-05" db="EMBL/GenBank/DDBJ databases">
        <authorList>
            <person name="Varghese N."/>
            <person name="Submissions S."/>
        </authorList>
    </citation>
    <scope>NUCLEOTIDE SEQUENCE [LARGE SCALE GENOMIC DNA]</scope>
    <source>
        <strain evidence="1 2">DSM 29734</strain>
    </source>
</reference>
<accession>A0ABY1PKS6</accession>
<organism evidence="1 2">
    <name type="scientific">Shimia sagamensis</name>
    <dbReference type="NCBI Taxonomy" id="1566352"/>
    <lineage>
        <taxon>Bacteria</taxon>
        <taxon>Pseudomonadati</taxon>
        <taxon>Pseudomonadota</taxon>
        <taxon>Alphaproteobacteria</taxon>
        <taxon>Rhodobacterales</taxon>
        <taxon>Roseobacteraceae</taxon>
    </lineage>
</organism>
<sequence length="143" mass="15287">MSDLLYANMFRRLVNKTGGVEAACATVSALLGHDISKGTISRIQNGFAAVPMIYVYALEDATGDYRFTKLRVQEVEDRVAAKEGQSITRLAGEVGKEAGEAVNALILAAETGDPKAMAEARVEVEEMLHAGETALSTIEKLKA</sequence>
<dbReference type="EMBL" id="FXTY01000016">
    <property type="protein sequence ID" value="SMP36421.1"/>
    <property type="molecule type" value="Genomic_DNA"/>
</dbReference>
<evidence type="ECO:0000313" key="1">
    <source>
        <dbReference type="EMBL" id="SMP36421.1"/>
    </source>
</evidence>
<dbReference type="RefSeq" id="WP_283428054.1">
    <property type="nucleotide sequence ID" value="NZ_FXTY01000016.1"/>
</dbReference>
<proteinExistence type="predicted"/>
<name>A0ABY1PKS6_9RHOB</name>
<gene>
    <name evidence="1" type="ORF">SAMN06265373_11620</name>
</gene>
<comment type="caution">
    <text evidence="1">The sequence shown here is derived from an EMBL/GenBank/DDBJ whole genome shotgun (WGS) entry which is preliminary data.</text>
</comment>
<protein>
    <submittedName>
        <fullName evidence="1">Uncharacterized protein</fullName>
    </submittedName>
</protein>
<dbReference type="Proteomes" id="UP001157961">
    <property type="component" value="Unassembled WGS sequence"/>
</dbReference>
<keyword evidence="2" id="KW-1185">Reference proteome</keyword>
<evidence type="ECO:0000313" key="2">
    <source>
        <dbReference type="Proteomes" id="UP001157961"/>
    </source>
</evidence>